<feature type="domain" description="Sodium/calcium exchanger membrane region" evidence="9">
    <location>
        <begin position="761"/>
        <end position="909"/>
    </location>
</feature>
<keyword evidence="3" id="KW-0813">Transport</keyword>
<feature type="compositionally biased region" description="Polar residues" evidence="7">
    <location>
        <begin position="596"/>
        <end position="608"/>
    </location>
</feature>
<dbReference type="GO" id="GO:0016020">
    <property type="term" value="C:membrane"/>
    <property type="evidence" value="ECO:0007669"/>
    <property type="project" value="UniProtKB-SubCell"/>
</dbReference>
<evidence type="ECO:0000259" key="9">
    <source>
        <dbReference type="Pfam" id="PF01699"/>
    </source>
</evidence>
<proteinExistence type="inferred from homology"/>
<dbReference type="Proteomes" id="UP000244309">
    <property type="component" value="Unassembled WGS sequence"/>
</dbReference>
<evidence type="ECO:0000256" key="3">
    <source>
        <dbReference type="ARBA" id="ARBA00022448"/>
    </source>
</evidence>
<feature type="transmembrane region" description="Helical" evidence="8">
    <location>
        <begin position="425"/>
        <end position="447"/>
    </location>
</feature>
<dbReference type="RefSeq" id="XP_025339988.1">
    <property type="nucleotide sequence ID" value="XM_025485057.1"/>
</dbReference>
<evidence type="ECO:0000256" key="7">
    <source>
        <dbReference type="SAM" id="MobiDB-lite"/>
    </source>
</evidence>
<keyword evidence="4 8" id="KW-0812">Transmembrane</keyword>
<dbReference type="InterPro" id="IPR051359">
    <property type="entry name" value="CaCA_antiporter"/>
</dbReference>
<name>A0A2V1AMH5_9ASCO</name>
<gene>
    <name evidence="10" type="ORF">CXQ85_001343</name>
</gene>
<dbReference type="GO" id="GO:0006874">
    <property type="term" value="P:intracellular calcium ion homeostasis"/>
    <property type="evidence" value="ECO:0007669"/>
    <property type="project" value="TreeGrafter"/>
</dbReference>
<evidence type="ECO:0000256" key="5">
    <source>
        <dbReference type="ARBA" id="ARBA00022989"/>
    </source>
</evidence>
<comment type="similarity">
    <text evidence="2">Belongs to the Ca(2+):cation antiporter (CaCA) (TC 2.A.19) family.</text>
</comment>
<dbReference type="InterPro" id="IPR004837">
    <property type="entry name" value="NaCa_Exmemb"/>
</dbReference>
<dbReference type="PANTHER" id="PTHR12266:SF0">
    <property type="entry name" value="MITOCHONDRIAL SODIUM_CALCIUM EXCHANGER PROTEIN"/>
    <property type="match status" value="1"/>
</dbReference>
<accession>A0A2V1AMH5</accession>
<comment type="subcellular location">
    <subcellularLocation>
        <location evidence="1">Membrane</location>
        <topology evidence="1">Multi-pass membrane protein</topology>
    </subcellularLocation>
</comment>
<feature type="transmembrane region" description="Helical" evidence="8">
    <location>
        <begin position="375"/>
        <end position="396"/>
    </location>
</feature>
<evidence type="ECO:0000256" key="6">
    <source>
        <dbReference type="ARBA" id="ARBA00023136"/>
    </source>
</evidence>
<feature type="transmembrane region" description="Helical" evidence="8">
    <location>
        <begin position="895"/>
        <end position="913"/>
    </location>
</feature>
<feature type="compositionally biased region" description="Basic and acidic residues" evidence="7">
    <location>
        <begin position="586"/>
        <end position="595"/>
    </location>
</feature>
<dbReference type="AlphaFoldDB" id="A0A2V1AMH5"/>
<feature type="transmembrane region" description="Helical" evidence="8">
    <location>
        <begin position="863"/>
        <end position="883"/>
    </location>
</feature>
<feature type="transmembrane region" description="Helical" evidence="8">
    <location>
        <begin position="299"/>
        <end position="321"/>
    </location>
</feature>
<dbReference type="InterPro" id="IPR044880">
    <property type="entry name" value="NCX_ion-bd_dom_sf"/>
</dbReference>
<keyword evidence="6 8" id="KW-0472">Membrane</keyword>
<dbReference type="Pfam" id="PF01699">
    <property type="entry name" value="Na_Ca_ex"/>
    <property type="match status" value="2"/>
</dbReference>
<feature type="region of interest" description="Disordered" evidence="7">
    <location>
        <begin position="586"/>
        <end position="608"/>
    </location>
</feature>
<keyword evidence="11" id="KW-1185">Reference proteome</keyword>
<dbReference type="PANTHER" id="PTHR12266">
    <property type="entry name" value="NA+/CA2+ K+ INDEPENDENT EXCHANGER"/>
    <property type="match status" value="1"/>
</dbReference>
<reference evidence="10 11" key="1">
    <citation type="submission" date="2017-12" db="EMBL/GenBank/DDBJ databases">
        <title>Genome Sequence of a Multidrug-Resistant Candida haemulonii Isolate from a Patient with Chronic Leg Ulcers in Israel.</title>
        <authorList>
            <person name="Chow N.A."/>
            <person name="Gade L."/>
            <person name="Batra D."/>
            <person name="Rowe L.A."/>
            <person name="Ben-Ami R."/>
            <person name="Loparev V.N."/>
            <person name="Litvintseva A.P."/>
        </authorList>
    </citation>
    <scope>NUCLEOTIDE SEQUENCE [LARGE SCALE GENOMIC DNA]</scope>
    <source>
        <strain evidence="10 11">B11899</strain>
    </source>
</reference>
<evidence type="ECO:0000256" key="4">
    <source>
        <dbReference type="ARBA" id="ARBA00022692"/>
    </source>
</evidence>
<evidence type="ECO:0000313" key="10">
    <source>
        <dbReference type="EMBL" id="PVH19048.1"/>
    </source>
</evidence>
<organism evidence="10 11">
    <name type="scientific">Candidozyma haemuli</name>
    <dbReference type="NCBI Taxonomy" id="45357"/>
    <lineage>
        <taxon>Eukaryota</taxon>
        <taxon>Fungi</taxon>
        <taxon>Dikarya</taxon>
        <taxon>Ascomycota</taxon>
        <taxon>Saccharomycotina</taxon>
        <taxon>Pichiomycetes</taxon>
        <taxon>Metschnikowiaceae</taxon>
        <taxon>Candidozyma</taxon>
    </lineage>
</organism>
<feature type="transmembrane region" description="Helical" evidence="8">
    <location>
        <begin position="720"/>
        <end position="743"/>
    </location>
</feature>
<dbReference type="STRING" id="45357.A0A2V1AMH5"/>
<keyword evidence="5 8" id="KW-1133">Transmembrane helix</keyword>
<dbReference type="GO" id="GO:0008324">
    <property type="term" value="F:monoatomic cation transmembrane transporter activity"/>
    <property type="evidence" value="ECO:0007669"/>
    <property type="project" value="TreeGrafter"/>
</dbReference>
<dbReference type="Gene3D" id="1.20.1420.30">
    <property type="entry name" value="NCX, central ion-binding region"/>
    <property type="match status" value="2"/>
</dbReference>
<comment type="caution">
    <text evidence="10">The sequence shown here is derived from an EMBL/GenBank/DDBJ whole genome shotgun (WGS) entry which is preliminary data.</text>
</comment>
<feature type="transmembrane region" description="Helical" evidence="8">
    <location>
        <begin position="796"/>
        <end position="817"/>
    </location>
</feature>
<dbReference type="VEuPathDB" id="FungiDB:CXQ85_001343"/>
<evidence type="ECO:0000256" key="1">
    <source>
        <dbReference type="ARBA" id="ARBA00004141"/>
    </source>
</evidence>
<evidence type="ECO:0000313" key="11">
    <source>
        <dbReference type="Proteomes" id="UP000244309"/>
    </source>
</evidence>
<evidence type="ECO:0000256" key="2">
    <source>
        <dbReference type="ARBA" id="ARBA00008170"/>
    </source>
</evidence>
<feature type="transmembrane region" description="Helical" evidence="8">
    <location>
        <begin position="341"/>
        <end position="363"/>
    </location>
</feature>
<dbReference type="EMBL" id="PKFO01000001">
    <property type="protein sequence ID" value="PVH19048.1"/>
    <property type="molecule type" value="Genomic_DNA"/>
</dbReference>
<feature type="transmembrane region" description="Helical" evidence="8">
    <location>
        <begin position="824"/>
        <end position="843"/>
    </location>
</feature>
<sequence length="916" mass="103408">MSDFYRYRLVIKERLVGLSEIEYDDLYHPKKANHVIKNVRDSDYIPDNMRVTKEGDYALNRPSERHVLEAQRIQQENEEAMLQELDKHRQYAKDINMKSKFHFESDVSFVKARNFSILSQSQELLWDHMYFAASTTVIDDGKTEKRWKEDRLHTGSQHCNKKMNRRPSSIGRTNLTMVAMERHRHHDEGFSVELQCAVKKTKEVFDLYFDMHESTALHFVDIDITMLWVDRTALSSCLRSDRLWALDATIPAHQRQHTDKFYRLPTQPVPRAFTYCNTDEFNIGILNYLAIYACYLPKALSIAAALISISVSFAGLGKTAADFLSPNLYTISKVLKLSDHLAGLTLLALGNSAADIFGTYKALSIGSAELAISELIGATLFVLTVVVGSICIVRPFPVPKFHYARDNASYLIVLAVIEGALENGALYMFGASCLMVLYVIYVMVALLNHSWLKIHNRKKLTAARVRSNFDVLSRTFLDGGNDMDGVPRRPGIDSLEDITEEERKMLDELEDYFTAHPEDEVEVPVPVQTGSYGLRILLKELRHHSSHQENRISNYFANDSSSMERDESLSHLADDSRGLIPAREIRSTVRDEQDRSSTTPSSTIERSLSTRSSIVREVLHSLRPRWNPADSTLHKLLFVISYPASIALAFTTPVREKALTHAKIVVRGSNAFTLTVPSQESLAITEEDYDIRLDLLAFKLQFTLCITTLSVMYLKSHYLSFILLPFIFICSSMISIIFLPSRCPQFEDQMSIFKAWNYVGSVLGFILSVHWITVFATEVIAVLKQFALILDLSDEILGVTVFAMGNSIGDLISNLTIASMGMPLMAFAACFGGPLLSLCSMGASSLILMSRNDIESIAIINSMTLRLNIIVIFSVLVLMSVYFSLRSHYVADRQLGVCLILIWVITVVSSAYLELT</sequence>
<dbReference type="GeneID" id="37006674"/>
<feature type="domain" description="Sodium/calcium exchanger membrane region" evidence="9">
    <location>
        <begin position="312"/>
        <end position="446"/>
    </location>
</feature>
<evidence type="ECO:0000256" key="8">
    <source>
        <dbReference type="SAM" id="Phobius"/>
    </source>
</evidence>
<feature type="transmembrane region" description="Helical" evidence="8">
    <location>
        <begin position="755"/>
        <end position="776"/>
    </location>
</feature>
<protein>
    <recommendedName>
        <fullName evidence="9">Sodium/calcium exchanger membrane region domain-containing protein</fullName>
    </recommendedName>
</protein>
<dbReference type="OrthoDB" id="407410at2759"/>